<organism evidence="1">
    <name type="scientific">Arundo donax</name>
    <name type="common">Giant reed</name>
    <name type="synonym">Donax arundinaceus</name>
    <dbReference type="NCBI Taxonomy" id="35708"/>
    <lineage>
        <taxon>Eukaryota</taxon>
        <taxon>Viridiplantae</taxon>
        <taxon>Streptophyta</taxon>
        <taxon>Embryophyta</taxon>
        <taxon>Tracheophyta</taxon>
        <taxon>Spermatophyta</taxon>
        <taxon>Magnoliopsida</taxon>
        <taxon>Liliopsida</taxon>
        <taxon>Poales</taxon>
        <taxon>Poaceae</taxon>
        <taxon>PACMAD clade</taxon>
        <taxon>Arundinoideae</taxon>
        <taxon>Arundineae</taxon>
        <taxon>Arundo</taxon>
    </lineage>
</organism>
<proteinExistence type="predicted"/>
<protein>
    <submittedName>
        <fullName evidence="1">Uncharacterized protein</fullName>
    </submittedName>
</protein>
<reference evidence="1" key="2">
    <citation type="journal article" date="2015" name="Data Brief">
        <title>Shoot transcriptome of the giant reed, Arundo donax.</title>
        <authorList>
            <person name="Barrero R.A."/>
            <person name="Guerrero F.D."/>
            <person name="Moolhuijzen P."/>
            <person name="Goolsby J.A."/>
            <person name="Tidwell J."/>
            <person name="Bellgard S.E."/>
            <person name="Bellgard M.I."/>
        </authorList>
    </citation>
    <scope>NUCLEOTIDE SEQUENCE</scope>
    <source>
        <tissue evidence="1">Shoot tissue taken approximately 20 cm above the soil surface</tissue>
    </source>
</reference>
<reference evidence="1" key="1">
    <citation type="submission" date="2014-09" db="EMBL/GenBank/DDBJ databases">
        <authorList>
            <person name="Magalhaes I.L.F."/>
            <person name="Oliveira U."/>
            <person name="Santos F.R."/>
            <person name="Vidigal T.H.D.A."/>
            <person name="Brescovit A.D."/>
            <person name="Santos A.J."/>
        </authorList>
    </citation>
    <scope>NUCLEOTIDE SEQUENCE</scope>
    <source>
        <tissue evidence="1">Shoot tissue taken approximately 20 cm above the soil surface</tissue>
    </source>
</reference>
<name>A0A0A9CC86_ARUDO</name>
<evidence type="ECO:0000313" key="1">
    <source>
        <dbReference type="EMBL" id="JAD72058.1"/>
    </source>
</evidence>
<sequence>MSALCLLLSQQFWIELSP</sequence>
<accession>A0A0A9CC86</accession>
<dbReference type="AlphaFoldDB" id="A0A0A9CC86"/>
<dbReference type="EMBL" id="GBRH01225837">
    <property type="protein sequence ID" value="JAD72058.1"/>
    <property type="molecule type" value="Transcribed_RNA"/>
</dbReference>